<dbReference type="InterPro" id="IPR051906">
    <property type="entry name" value="TolC-like"/>
</dbReference>
<evidence type="ECO:0000313" key="10">
    <source>
        <dbReference type="Proteomes" id="UP000002772"/>
    </source>
</evidence>
<evidence type="ECO:0000256" key="5">
    <source>
        <dbReference type="ARBA" id="ARBA00022692"/>
    </source>
</evidence>
<dbReference type="GO" id="GO:0015288">
    <property type="term" value="F:porin activity"/>
    <property type="evidence" value="ECO:0007669"/>
    <property type="project" value="TreeGrafter"/>
</dbReference>
<accession>F8N7D8</accession>
<proteinExistence type="inferred from homology"/>
<feature type="signal peptide" evidence="8">
    <location>
        <begin position="1"/>
        <end position="18"/>
    </location>
</feature>
<keyword evidence="4" id="KW-1134">Transmembrane beta strand</keyword>
<sequence length="459" mass="51770">MKKILIVLLIMSRMPAIAQTWSMDSCISYALTHSNDLRRACIDRQQSGDDVKTSRLDFLPTVQGQVSGQYAWGRNIDPETNTYNTITTFNNYYTVEASIALFDGGQTINAFHRAKNARAQAETTLQKAGDDKAIAVMTKFVDAVYTQKSVVLAEEKLNDSQALLHKTRRLFELGEKSRPDVVQVESQVAEDDYSLLHQKNQAHLALLALKAEMNYPTTDTLCLAGCEPGILPLTTGQLLAENSKLLSNDATPHGPHNVEIAEQHAEDLKYAWKLQRADLLPRLTFGGGLQTSYYRNISQGRGTANGFGSQFRNNLGEYVYLSLSIPIFTPSRWRSARRAKSEWQKALLDVDDARRKLNDDFAQATADCNGYRSEVAQMKKKVDADSLAYYLSRRKYEEGMLSTFDLHAASQTLLQSRIKLLQMQLLYAMKQRLVAYYEGQPLFRAEITTLLSFNKYANR</sequence>
<evidence type="ECO:0000256" key="2">
    <source>
        <dbReference type="ARBA" id="ARBA00007613"/>
    </source>
</evidence>
<dbReference type="OrthoDB" id="9811587at2"/>
<dbReference type="STRING" id="688246.Premu_0909"/>
<dbReference type="SUPFAM" id="SSF56954">
    <property type="entry name" value="Outer membrane efflux proteins (OEP)"/>
    <property type="match status" value="1"/>
</dbReference>
<keyword evidence="10" id="KW-1185">Reference proteome</keyword>
<dbReference type="EMBL" id="GL945017">
    <property type="protein sequence ID" value="EGN56365.1"/>
    <property type="molecule type" value="Genomic_DNA"/>
</dbReference>
<comment type="similarity">
    <text evidence="2">Belongs to the outer membrane factor (OMF) (TC 1.B.17) family.</text>
</comment>
<dbReference type="HOGENOM" id="CLU_012817_11_1_10"/>
<evidence type="ECO:0000313" key="9">
    <source>
        <dbReference type="EMBL" id="EGN56365.1"/>
    </source>
</evidence>
<dbReference type="RefSeq" id="WP_007573444.1">
    <property type="nucleotide sequence ID" value="NZ_BPTS01000001.1"/>
</dbReference>
<dbReference type="eggNOG" id="COG1538">
    <property type="taxonomic scope" value="Bacteria"/>
</dbReference>
<feature type="chain" id="PRO_5003381119" evidence="8">
    <location>
        <begin position="19"/>
        <end position="459"/>
    </location>
</feature>
<evidence type="ECO:0000256" key="6">
    <source>
        <dbReference type="ARBA" id="ARBA00023136"/>
    </source>
</evidence>
<evidence type="ECO:0000256" key="4">
    <source>
        <dbReference type="ARBA" id="ARBA00022452"/>
    </source>
</evidence>
<name>F8N7D8_9BACT</name>
<gene>
    <name evidence="9" type="ORF">Premu_0909</name>
</gene>
<keyword evidence="7" id="KW-0998">Cell outer membrane</keyword>
<dbReference type="Pfam" id="PF02321">
    <property type="entry name" value="OEP"/>
    <property type="match status" value="2"/>
</dbReference>
<evidence type="ECO:0000256" key="3">
    <source>
        <dbReference type="ARBA" id="ARBA00022448"/>
    </source>
</evidence>
<organism evidence="9 10">
    <name type="scientific">Hallella multisaccharivorax DSM 17128</name>
    <dbReference type="NCBI Taxonomy" id="688246"/>
    <lineage>
        <taxon>Bacteria</taxon>
        <taxon>Pseudomonadati</taxon>
        <taxon>Bacteroidota</taxon>
        <taxon>Bacteroidia</taxon>
        <taxon>Bacteroidales</taxon>
        <taxon>Prevotellaceae</taxon>
        <taxon>Hallella</taxon>
    </lineage>
</organism>
<evidence type="ECO:0000256" key="8">
    <source>
        <dbReference type="SAM" id="SignalP"/>
    </source>
</evidence>
<dbReference type="PANTHER" id="PTHR30026">
    <property type="entry name" value="OUTER MEMBRANE PROTEIN TOLC"/>
    <property type="match status" value="1"/>
</dbReference>
<evidence type="ECO:0000256" key="1">
    <source>
        <dbReference type="ARBA" id="ARBA00004442"/>
    </source>
</evidence>
<keyword evidence="3" id="KW-0813">Transport</keyword>
<evidence type="ECO:0000256" key="7">
    <source>
        <dbReference type="ARBA" id="ARBA00023237"/>
    </source>
</evidence>
<keyword evidence="8" id="KW-0732">Signal</keyword>
<dbReference type="AlphaFoldDB" id="F8N7D8"/>
<dbReference type="GO" id="GO:1990281">
    <property type="term" value="C:efflux pump complex"/>
    <property type="evidence" value="ECO:0007669"/>
    <property type="project" value="TreeGrafter"/>
</dbReference>
<keyword evidence="5" id="KW-0812">Transmembrane</keyword>
<comment type="subcellular location">
    <subcellularLocation>
        <location evidence="1">Cell outer membrane</location>
    </subcellularLocation>
</comment>
<protein>
    <submittedName>
        <fullName evidence="9">Outer membrane efflux protein</fullName>
    </submittedName>
</protein>
<reference evidence="10" key="1">
    <citation type="journal article" date="2011" name="Stand. Genomic Sci.">
        <title>Non-contiguous finished genome sequence of the opportunistic oral pathogen Prevotella multisaccharivorax type strain (PPPA20).</title>
        <authorList>
            <person name="Pati A."/>
            <person name="Gronow S."/>
            <person name="Lu M."/>
            <person name="Lapidus A."/>
            <person name="Nolan M."/>
            <person name="Lucas S."/>
            <person name="Hammon N."/>
            <person name="Deshpande S."/>
            <person name="Cheng J.F."/>
            <person name="Tapia R."/>
            <person name="Han C."/>
            <person name="Goodwin L."/>
            <person name="Pitluck S."/>
            <person name="Liolios K."/>
            <person name="Pagani I."/>
            <person name="Mavromatis K."/>
            <person name="Mikhailova N."/>
            <person name="Huntemann M."/>
            <person name="Chen A."/>
            <person name="Palaniappan K."/>
            <person name="Land M."/>
            <person name="Hauser L."/>
            <person name="Detter J.C."/>
            <person name="Brambilla E.M."/>
            <person name="Rohde M."/>
            <person name="Goker M."/>
            <person name="Woyke T."/>
            <person name="Bristow J."/>
            <person name="Eisen J.A."/>
            <person name="Markowitz V."/>
            <person name="Hugenholtz P."/>
            <person name="Kyrpides N.C."/>
            <person name="Klenk H.P."/>
            <person name="Ivanova N."/>
        </authorList>
    </citation>
    <scope>NUCLEOTIDE SEQUENCE [LARGE SCALE GENOMIC DNA]</scope>
    <source>
        <strain evidence="10">DSM 17128</strain>
    </source>
</reference>
<dbReference type="Gene3D" id="1.20.1600.10">
    <property type="entry name" value="Outer membrane efflux proteins (OEP)"/>
    <property type="match status" value="1"/>
</dbReference>
<dbReference type="InterPro" id="IPR003423">
    <property type="entry name" value="OMP_efflux"/>
</dbReference>
<dbReference type="Proteomes" id="UP000002772">
    <property type="component" value="Unassembled WGS sequence"/>
</dbReference>
<keyword evidence="6" id="KW-0472">Membrane</keyword>
<dbReference type="PANTHER" id="PTHR30026:SF20">
    <property type="entry name" value="OUTER MEMBRANE PROTEIN TOLC"/>
    <property type="match status" value="1"/>
</dbReference>
<dbReference type="GO" id="GO:0015562">
    <property type="term" value="F:efflux transmembrane transporter activity"/>
    <property type="evidence" value="ECO:0007669"/>
    <property type="project" value="InterPro"/>
</dbReference>
<dbReference type="GO" id="GO:0009279">
    <property type="term" value="C:cell outer membrane"/>
    <property type="evidence" value="ECO:0007669"/>
    <property type="project" value="UniProtKB-SubCell"/>
</dbReference>